<accession>A0A1Y0HWZ8</accession>
<dbReference type="Pfam" id="PF01035">
    <property type="entry name" value="DNA_binding_1"/>
    <property type="match status" value="1"/>
</dbReference>
<dbReference type="PANTHER" id="PTHR42942:SF1">
    <property type="entry name" value="ALKYLTRANSFERASE-LIKE PROTEIN 1"/>
    <property type="match status" value="1"/>
</dbReference>
<dbReference type="PANTHER" id="PTHR42942">
    <property type="entry name" value="6-O-METHYLGUANINE DNA METHYLTRANSFERASE"/>
    <property type="match status" value="1"/>
</dbReference>
<dbReference type="KEGG" id="cceu:CBR64_16020"/>
<feature type="domain" description="Methylated-DNA-[protein]-cysteine S-methyltransferase DNA binding" evidence="3">
    <location>
        <begin position="35"/>
        <end position="117"/>
    </location>
</feature>
<dbReference type="InterPro" id="IPR014048">
    <property type="entry name" value="MethylDNA_cys_MeTrfase_DNA-bd"/>
</dbReference>
<dbReference type="InterPro" id="IPR036217">
    <property type="entry name" value="MethylDNA_cys_MeTrfase_DNAb"/>
</dbReference>
<proteinExistence type="predicted"/>
<dbReference type="OrthoDB" id="9132167at2"/>
<dbReference type="InterPro" id="IPR036388">
    <property type="entry name" value="WH-like_DNA-bd_sf"/>
</dbReference>
<evidence type="ECO:0000256" key="1">
    <source>
        <dbReference type="ARBA" id="ARBA00022763"/>
    </source>
</evidence>
<dbReference type="AlphaFoldDB" id="A0A1Y0HWZ8"/>
<evidence type="ECO:0000256" key="2">
    <source>
        <dbReference type="SAM" id="MobiDB-lite"/>
    </source>
</evidence>
<dbReference type="SUPFAM" id="SSF46767">
    <property type="entry name" value="Methylated DNA-protein cysteine methyltransferase, C-terminal domain"/>
    <property type="match status" value="1"/>
</dbReference>
<dbReference type="EMBL" id="CP021383">
    <property type="protein sequence ID" value="ARU52727.1"/>
    <property type="molecule type" value="Genomic_DNA"/>
</dbReference>
<dbReference type="RefSeq" id="WP_087471681.1">
    <property type="nucleotide sequence ID" value="NZ_CP021383.1"/>
</dbReference>
<name>A0A1Y0HWZ8_CELCE</name>
<dbReference type="InterPro" id="IPR052520">
    <property type="entry name" value="ATL_DNA_repair"/>
</dbReference>
<evidence type="ECO:0000313" key="4">
    <source>
        <dbReference type="EMBL" id="ARU52727.1"/>
    </source>
</evidence>
<dbReference type="Gene3D" id="1.10.10.10">
    <property type="entry name" value="Winged helix-like DNA-binding domain superfamily/Winged helix DNA-binding domain"/>
    <property type="match status" value="1"/>
</dbReference>
<evidence type="ECO:0000313" key="5">
    <source>
        <dbReference type="Proteomes" id="UP000196228"/>
    </source>
</evidence>
<dbReference type="GO" id="GO:0006281">
    <property type="term" value="P:DNA repair"/>
    <property type="evidence" value="ECO:0007669"/>
    <property type="project" value="InterPro"/>
</dbReference>
<reference evidence="4 5" key="1">
    <citation type="submission" date="2017-05" db="EMBL/GenBank/DDBJ databases">
        <authorList>
            <person name="Song R."/>
            <person name="Chenine A.L."/>
            <person name="Ruprecht R.M."/>
        </authorList>
    </citation>
    <scope>NUCLEOTIDE SEQUENCE [LARGE SCALE GENOMIC DNA]</scope>
    <source>
        <strain evidence="4 5">PSBB019</strain>
    </source>
</reference>
<feature type="compositionally biased region" description="Low complexity" evidence="2">
    <location>
        <begin position="12"/>
        <end position="21"/>
    </location>
</feature>
<dbReference type="GO" id="GO:0003824">
    <property type="term" value="F:catalytic activity"/>
    <property type="evidence" value="ECO:0007669"/>
    <property type="project" value="InterPro"/>
</dbReference>
<sequence length="143" mass="14876">MAGLEAGRTHGRTTGAAADGATAGTDRTALAAEYATSVLALVRQIPAARAMTYGLVAEVVAESLHRGGPRQVGQVLAGSSGVDDDGAPVPWWRVVNAAGSPPAHHLDAALTELRAEGCPLSRDGRRVDLRRAVWFPESDTPDR</sequence>
<gene>
    <name evidence="4" type="ORF">CBR64_16020</name>
</gene>
<feature type="region of interest" description="Disordered" evidence="2">
    <location>
        <begin position="1"/>
        <end position="21"/>
    </location>
</feature>
<keyword evidence="1" id="KW-0227">DNA damage</keyword>
<evidence type="ECO:0000259" key="3">
    <source>
        <dbReference type="Pfam" id="PF01035"/>
    </source>
</evidence>
<organism evidence="4 5">
    <name type="scientific">Cellulosimicrobium cellulans</name>
    <name type="common">Arthrobacter luteus</name>
    <dbReference type="NCBI Taxonomy" id="1710"/>
    <lineage>
        <taxon>Bacteria</taxon>
        <taxon>Bacillati</taxon>
        <taxon>Actinomycetota</taxon>
        <taxon>Actinomycetes</taxon>
        <taxon>Micrococcales</taxon>
        <taxon>Promicromonosporaceae</taxon>
        <taxon>Cellulosimicrobium</taxon>
    </lineage>
</organism>
<protein>
    <recommendedName>
        <fullName evidence="3">Methylated-DNA-[protein]-cysteine S-methyltransferase DNA binding domain-containing protein</fullName>
    </recommendedName>
</protein>
<dbReference type="Proteomes" id="UP000196228">
    <property type="component" value="Chromosome"/>
</dbReference>